<proteinExistence type="predicted"/>
<sequence length="443" mass="51529">MNKCVREHQLLEKMWDKIMDGFVSIKKHLPESQHHFLDLLYATYHMFTMLYERFPEYSIFWSLKLGDIAWVRSKLEVDEGIWDSCVQSECWVEISYSWYHQATTLQPDIGALHWNLMPLIKYDALSALFLLYKTLTARKACLAAHTDEGINKSIDLLMKLASSCPPEIKFFINSHISDFLRKDQDLAPIKQMEYLQIHKPILMTRAKSDLQTIQIAVCGISSLTLEASKCKLEAASTAKEKHKVTKMSEVSTEDISGHLKPRLVHNIAFQLLSFALENPQNERIHRHIHIWLIFLDFIQTHPAQMAWVVKAFPWSHLTQYATWLLRRRRDQNQLLPPQHDIEGFPFALGYCPLPEEILVRGLNITGTFFPENYFANCSTVPNTIYRESPYPGVIETTGMGIIRQEKILWLLMRLAKSRTWIVYNPTCSQFTISPKLGTFLRRD</sequence>
<name>A0AAD6NH54_DREDA</name>
<dbReference type="InterPro" id="IPR011990">
    <property type="entry name" value="TPR-like_helical_dom_sf"/>
</dbReference>
<reference evidence="1" key="1">
    <citation type="submission" date="2023-01" db="EMBL/GenBank/DDBJ databases">
        <title>The chitinases involved in constricting ring structure development in the nematode-trapping fungus Drechslerella dactyloides.</title>
        <authorList>
            <person name="Wang R."/>
            <person name="Zhang L."/>
            <person name="Tang P."/>
            <person name="Li S."/>
            <person name="Liang L."/>
        </authorList>
    </citation>
    <scope>NUCLEOTIDE SEQUENCE</scope>
    <source>
        <strain evidence="1">YMF1.00031</strain>
    </source>
</reference>
<comment type="caution">
    <text evidence="1">The sequence shown here is derived from an EMBL/GenBank/DDBJ whole genome shotgun (WGS) entry which is preliminary data.</text>
</comment>
<accession>A0AAD6NH54</accession>
<dbReference type="AlphaFoldDB" id="A0AAD6NH54"/>
<gene>
    <name evidence="1" type="ORF">Dda_6998</name>
</gene>
<dbReference type="Proteomes" id="UP001221413">
    <property type="component" value="Unassembled WGS sequence"/>
</dbReference>
<keyword evidence="2" id="KW-1185">Reference proteome</keyword>
<evidence type="ECO:0000313" key="1">
    <source>
        <dbReference type="EMBL" id="KAJ6258084.1"/>
    </source>
</evidence>
<protein>
    <submittedName>
        <fullName evidence="1">Uncharacterized protein</fullName>
    </submittedName>
</protein>
<dbReference type="SUPFAM" id="SSF48452">
    <property type="entry name" value="TPR-like"/>
    <property type="match status" value="1"/>
</dbReference>
<dbReference type="EMBL" id="JAQGDS010000009">
    <property type="protein sequence ID" value="KAJ6258084.1"/>
    <property type="molecule type" value="Genomic_DNA"/>
</dbReference>
<evidence type="ECO:0000313" key="2">
    <source>
        <dbReference type="Proteomes" id="UP001221413"/>
    </source>
</evidence>
<organism evidence="1 2">
    <name type="scientific">Drechslerella dactyloides</name>
    <name type="common">Nematode-trapping fungus</name>
    <name type="synonym">Arthrobotrys dactyloides</name>
    <dbReference type="NCBI Taxonomy" id="74499"/>
    <lineage>
        <taxon>Eukaryota</taxon>
        <taxon>Fungi</taxon>
        <taxon>Dikarya</taxon>
        <taxon>Ascomycota</taxon>
        <taxon>Pezizomycotina</taxon>
        <taxon>Orbiliomycetes</taxon>
        <taxon>Orbiliales</taxon>
        <taxon>Orbiliaceae</taxon>
        <taxon>Drechslerella</taxon>
    </lineage>
</organism>